<keyword evidence="2" id="KW-1133">Transmembrane helix</keyword>
<dbReference type="EMBL" id="JAGTJR010000004">
    <property type="protein sequence ID" value="KAH7061467.1"/>
    <property type="molecule type" value="Genomic_DNA"/>
</dbReference>
<keyword evidence="2" id="KW-0472">Membrane</keyword>
<keyword evidence="4" id="KW-1185">Reference proteome</keyword>
<organism evidence="3 4">
    <name type="scientific">Macrophomina phaseolina</name>
    <dbReference type="NCBI Taxonomy" id="35725"/>
    <lineage>
        <taxon>Eukaryota</taxon>
        <taxon>Fungi</taxon>
        <taxon>Dikarya</taxon>
        <taxon>Ascomycota</taxon>
        <taxon>Pezizomycotina</taxon>
        <taxon>Dothideomycetes</taxon>
        <taxon>Dothideomycetes incertae sedis</taxon>
        <taxon>Botryosphaeriales</taxon>
        <taxon>Botryosphaeriaceae</taxon>
        <taxon>Macrophomina</taxon>
    </lineage>
</organism>
<gene>
    <name evidence="3" type="ORF">B0J12DRAFT_695611</name>
</gene>
<dbReference type="Proteomes" id="UP000774617">
    <property type="component" value="Unassembled WGS sequence"/>
</dbReference>
<evidence type="ECO:0000313" key="3">
    <source>
        <dbReference type="EMBL" id="KAH7061467.1"/>
    </source>
</evidence>
<feature type="transmembrane region" description="Helical" evidence="2">
    <location>
        <begin position="86"/>
        <end position="108"/>
    </location>
</feature>
<feature type="region of interest" description="Disordered" evidence="1">
    <location>
        <begin position="1"/>
        <end position="64"/>
    </location>
</feature>
<accession>A0ABQ8GNZ0</accession>
<evidence type="ECO:0000256" key="2">
    <source>
        <dbReference type="SAM" id="Phobius"/>
    </source>
</evidence>
<reference evidence="3 4" key="1">
    <citation type="journal article" date="2021" name="Nat. Commun.">
        <title>Genetic determinants of endophytism in the Arabidopsis root mycobiome.</title>
        <authorList>
            <person name="Mesny F."/>
            <person name="Miyauchi S."/>
            <person name="Thiergart T."/>
            <person name="Pickel B."/>
            <person name="Atanasova L."/>
            <person name="Karlsson M."/>
            <person name="Huettel B."/>
            <person name="Barry K.W."/>
            <person name="Haridas S."/>
            <person name="Chen C."/>
            <person name="Bauer D."/>
            <person name="Andreopoulos W."/>
            <person name="Pangilinan J."/>
            <person name="LaButti K."/>
            <person name="Riley R."/>
            <person name="Lipzen A."/>
            <person name="Clum A."/>
            <person name="Drula E."/>
            <person name="Henrissat B."/>
            <person name="Kohler A."/>
            <person name="Grigoriev I.V."/>
            <person name="Martin F.M."/>
            <person name="Hacquard S."/>
        </authorList>
    </citation>
    <scope>NUCLEOTIDE SEQUENCE [LARGE SCALE GENOMIC DNA]</scope>
    <source>
        <strain evidence="3 4">MPI-SDFR-AT-0080</strain>
    </source>
</reference>
<sequence length="232" mass="25343">MAARASLRSVATGDREELGGQRLRPSSTSKGTAGQPFPHRASMSSMSSGGRDWQKQSSTEDVQGSCRNRRHRACCRPDARTQALRIVGLLLLLLLLLLLQGLAGRALLQPAAAPMSLSLTSTRPGQSPCCCRAGWPTTQRRQRYREGEDPLWPSSMSARHRVVQACKTCLRVCMYAASLSVLCLQHGPASVHASSRMREFSVRWRPMPADDAHLAAVSRESRVLLLLQSGPS</sequence>
<protein>
    <submittedName>
        <fullName evidence="3">Uncharacterized protein</fullName>
    </submittedName>
</protein>
<feature type="compositionally biased region" description="Polar residues" evidence="1">
    <location>
        <begin position="55"/>
        <end position="64"/>
    </location>
</feature>
<evidence type="ECO:0000313" key="4">
    <source>
        <dbReference type="Proteomes" id="UP000774617"/>
    </source>
</evidence>
<evidence type="ECO:0000256" key="1">
    <source>
        <dbReference type="SAM" id="MobiDB-lite"/>
    </source>
</evidence>
<name>A0ABQ8GNZ0_9PEZI</name>
<keyword evidence="2" id="KW-0812">Transmembrane</keyword>
<comment type="caution">
    <text evidence="3">The sequence shown here is derived from an EMBL/GenBank/DDBJ whole genome shotgun (WGS) entry which is preliminary data.</text>
</comment>
<proteinExistence type="predicted"/>